<name>A0ABX8QR37_9ACTN</name>
<accession>A0ABX8QR37</accession>
<organism evidence="1 2">
    <name type="scientific">Actinomadura graeca</name>
    <dbReference type="NCBI Taxonomy" id="2750812"/>
    <lineage>
        <taxon>Bacteria</taxon>
        <taxon>Bacillati</taxon>
        <taxon>Actinomycetota</taxon>
        <taxon>Actinomycetes</taxon>
        <taxon>Streptosporangiales</taxon>
        <taxon>Thermomonosporaceae</taxon>
        <taxon>Actinomadura</taxon>
    </lineage>
</organism>
<evidence type="ECO:0000313" key="1">
    <source>
        <dbReference type="EMBL" id="QXJ20674.1"/>
    </source>
</evidence>
<sequence>MTTAEQGGKAVIVPVRVTGLLLNPKVRATETWERWRPNFGKGAHQSPEPRAPYDSGHEYLPPKHDGVTVSWELPGALRTDREDDGTGFLRVPDRWLVVRYSTHGETQKREAGRAWVVAGDRLRDPGREPGELDNCALYPPKSPGGSHRWLGLVHDLTTGEWKEDSGATKTELTAAGLGLVSFALYQPYNLGVFSLHDQLTDLTDKDKKNYALSYQVIGWYSDPAHDPLAKVTGAQSLATRLQRLQWELAGGSGGVTYTKHTIYSGCLLKVTWEADPKGPPDKYHDERPAIDKANRPDPLKVVLTESSVQGIIALLAHELAKDVKDEAQKEQAKKDLIRFEAFLYGMLNQFDDQAEGPAVVQRLTRRSHFEPVDAGYVWHVEMPPPDVETVSPGADLHWRALLDDLNADQDAYDTLMRELARLQSQYYQLWWAHQEVDRRTRQVPQHQKQLRKKLEELGQMMKSALDCGTLRAAIKERQEEAGRLAERVPEDETGNDVTDLIEAQLEQEAPGARLRRVPRAPFYRPTEPVVLLRGANSERLKTDLVALPCRWSDNLVTKIGDTKSTTPPKPPNFDKLTSLDALKDHPGGLLTGLLTEFALFDTAGAPAVLQEREVPPAVKRATIGWKQPWTPLFLLWQVVYYPVPYNDVRTGHKGERNWTFDKDKYRWKGKGHATDDANPPSITLSGRTFLSPHAVWNVADRAAQEAPYSPDTKQQARLEALAKKAREGDLISQALDGFNEQLLSLVSEARLSPTGALDALVQGNHGYTPYRMETVKSYVPNKKTEDYVEIAAPQQLRGGQFRLTALTVIDRFGRSLQLVPDEHVTFNGKPLRSSTLLPDRCNGDPCSTHKKFTGQLAHLVPRLPQPARLRMDLLTPAADRPVDPYILEPQSCGWVVPNYLDGALLVYGPDGTLLGDLSASGGQIVWECPMPPHDLPSATDHPHLHGFLSGLKGTDGTRLEALNKTIGAIQATLASGAPEPAHPSLQLLGRPLALIRLRLALEADGPPVLTFKDHLTKNTGSPEYLGHGWMVRLGNTSSPRDGLVGFFRDKYTEMHTVRVPPGVSSPYLRQAARPELTLAGEAIILTALVDPWSHIEAVTHLVPAADLRLAPQLVADAVSRMTTFLRVGPALGTTRKNHPKAGSMIAEVPAFPLPVPVLENGEWTWTQGAQDVELTVPDSTAIVTPEFPAHLRTGKLRLTGVFDEQPP</sequence>
<gene>
    <name evidence="1" type="ORF">AGRA3207_001429</name>
</gene>
<dbReference type="RefSeq" id="WP_231333768.1">
    <property type="nucleotide sequence ID" value="NZ_CP059572.1"/>
</dbReference>
<keyword evidence="2" id="KW-1185">Reference proteome</keyword>
<protein>
    <submittedName>
        <fullName evidence="1">Uncharacterized protein</fullName>
    </submittedName>
</protein>
<dbReference type="Proteomes" id="UP001049518">
    <property type="component" value="Chromosome"/>
</dbReference>
<reference evidence="1" key="1">
    <citation type="submission" date="2020-07" db="EMBL/GenBank/DDBJ databases">
        <authorList>
            <person name="Tarantini F.S."/>
            <person name="Hong K.W."/>
            <person name="Chan K.G."/>
        </authorList>
    </citation>
    <scope>NUCLEOTIDE SEQUENCE</scope>
    <source>
        <strain evidence="1">32-07</strain>
    </source>
</reference>
<evidence type="ECO:0000313" key="2">
    <source>
        <dbReference type="Proteomes" id="UP001049518"/>
    </source>
</evidence>
<proteinExistence type="predicted"/>
<dbReference type="EMBL" id="CP059572">
    <property type="protein sequence ID" value="QXJ20674.1"/>
    <property type="molecule type" value="Genomic_DNA"/>
</dbReference>